<evidence type="ECO:0000256" key="3">
    <source>
        <dbReference type="ARBA" id="ARBA00022777"/>
    </source>
</evidence>
<dbReference type="Proteomes" id="UP000676565">
    <property type="component" value="Unassembled WGS sequence"/>
</dbReference>
<evidence type="ECO:0000256" key="2">
    <source>
        <dbReference type="ARBA" id="ARBA00022741"/>
    </source>
</evidence>
<dbReference type="PROSITE" id="PS50011">
    <property type="entry name" value="PROTEIN_KINASE_DOM"/>
    <property type="match status" value="1"/>
</dbReference>
<dbReference type="Gene3D" id="1.10.510.10">
    <property type="entry name" value="Transferase(Phosphotransferase) domain 1"/>
    <property type="match status" value="1"/>
</dbReference>
<keyword evidence="4 5" id="KW-0067">ATP-binding</keyword>
<dbReference type="InterPro" id="IPR008271">
    <property type="entry name" value="Ser/Thr_kinase_AS"/>
</dbReference>
<dbReference type="InterPro" id="IPR003018">
    <property type="entry name" value="GAF"/>
</dbReference>
<dbReference type="PROSITE" id="PS00108">
    <property type="entry name" value="PROTEIN_KINASE_ST"/>
    <property type="match status" value="1"/>
</dbReference>
<feature type="compositionally biased region" description="Low complexity" evidence="6">
    <location>
        <begin position="488"/>
        <end position="498"/>
    </location>
</feature>
<dbReference type="PANTHER" id="PTHR43289">
    <property type="entry name" value="MITOGEN-ACTIVATED PROTEIN KINASE KINASE KINASE 20-RELATED"/>
    <property type="match status" value="1"/>
</dbReference>
<dbReference type="PROSITE" id="PS00107">
    <property type="entry name" value="PROTEIN_KINASE_ATP"/>
    <property type="match status" value="1"/>
</dbReference>
<dbReference type="Gene3D" id="3.30.200.20">
    <property type="entry name" value="Phosphorylase Kinase, domain 1"/>
    <property type="match status" value="1"/>
</dbReference>
<reference evidence="8 9" key="1">
    <citation type="submission" date="2021-04" db="EMBL/GenBank/DDBJ databases">
        <authorList>
            <person name="Ivanova A."/>
        </authorList>
    </citation>
    <scope>NUCLEOTIDE SEQUENCE [LARGE SCALE GENOMIC DNA]</scope>
    <source>
        <strain evidence="8 9">G18</strain>
    </source>
</reference>
<dbReference type="GO" id="GO:0016301">
    <property type="term" value="F:kinase activity"/>
    <property type="evidence" value="ECO:0007669"/>
    <property type="project" value="UniProtKB-KW"/>
</dbReference>
<name>A0ABS5BJ05_9BACT</name>
<dbReference type="SMART" id="SM00220">
    <property type="entry name" value="S_TKc"/>
    <property type="match status" value="1"/>
</dbReference>
<evidence type="ECO:0000313" key="8">
    <source>
        <dbReference type="EMBL" id="MBP3953694.1"/>
    </source>
</evidence>
<evidence type="ECO:0000256" key="6">
    <source>
        <dbReference type="SAM" id="MobiDB-lite"/>
    </source>
</evidence>
<gene>
    <name evidence="8" type="ORF">J8F10_00055</name>
</gene>
<organism evidence="8 9">
    <name type="scientific">Gemmata palustris</name>
    <dbReference type="NCBI Taxonomy" id="2822762"/>
    <lineage>
        <taxon>Bacteria</taxon>
        <taxon>Pseudomonadati</taxon>
        <taxon>Planctomycetota</taxon>
        <taxon>Planctomycetia</taxon>
        <taxon>Gemmatales</taxon>
        <taxon>Gemmataceae</taxon>
        <taxon>Gemmata</taxon>
    </lineage>
</organism>
<dbReference type="RefSeq" id="WP_210651388.1">
    <property type="nucleotide sequence ID" value="NZ_JAGKQQ010000001.1"/>
</dbReference>
<dbReference type="InterPro" id="IPR000719">
    <property type="entry name" value="Prot_kinase_dom"/>
</dbReference>
<dbReference type="Pfam" id="PF13185">
    <property type="entry name" value="GAF_2"/>
    <property type="match status" value="1"/>
</dbReference>
<sequence>MSADQPLAVAPHRVTDLIDVIQRLSQARDVATVQDIVRTAARRLTGADGATFVLCDGDQCHYVDEDAIGPLWKGQRFPMSASVSGWAMMNRRTAVIDDVFADPRVPDQGYRATFVKSMVMVPVRVADPLGAIGTYWATQRHPTDEEVRVLEALAGTTAVALENVRVFTELEARVKARTAELVAANAQLVAANANLTAAHQQADRVFAAYAKVLPGTVLDGKYRLDEELGAGGFGVVFRARHLALDCPIAVKVFRPISGNDSALELQRFLREGATAARISHPNVVRVLDSGVSSGGIAFLAMELLSGRSLARELAAVGALSLRRAATVAAVVADVLNAAHRQSIVHRDIKPDNVFLHYDTAGREVVKVVDFGIAKFFDGPQSTDDRLTRTGEYLGTPRFVAPERVRGGTDDGRSDVYSLGTLLYELVCGASPWAPEQEREIAAGLAFAPHPRPISRFRKAVPVELSALIERALAWNPIDRPTAQELASALAALAPTLDDTPPRPEPAPPRDPDATDALPVVTWPR</sequence>
<protein>
    <submittedName>
        <fullName evidence="8">Protein kinase</fullName>
    </submittedName>
</protein>
<feature type="binding site" evidence="5">
    <location>
        <position position="251"/>
    </location>
    <ligand>
        <name>ATP</name>
        <dbReference type="ChEBI" id="CHEBI:30616"/>
    </ligand>
</feature>
<dbReference type="InterPro" id="IPR029016">
    <property type="entry name" value="GAF-like_dom_sf"/>
</dbReference>
<keyword evidence="2 5" id="KW-0547">Nucleotide-binding</keyword>
<keyword evidence="1" id="KW-0808">Transferase</keyword>
<keyword evidence="3 8" id="KW-0418">Kinase</keyword>
<evidence type="ECO:0000256" key="5">
    <source>
        <dbReference type="PROSITE-ProRule" id="PRU10141"/>
    </source>
</evidence>
<dbReference type="CDD" id="cd14014">
    <property type="entry name" value="STKc_PknB_like"/>
    <property type="match status" value="1"/>
</dbReference>
<evidence type="ECO:0000313" key="9">
    <source>
        <dbReference type="Proteomes" id="UP000676565"/>
    </source>
</evidence>
<accession>A0ABS5BJ05</accession>
<evidence type="ECO:0000256" key="1">
    <source>
        <dbReference type="ARBA" id="ARBA00022679"/>
    </source>
</evidence>
<dbReference type="Gene3D" id="3.30.450.40">
    <property type="match status" value="1"/>
</dbReference>
<dbReference type="Pfam" id="PF00069">
    <property type="entry name" value="Pkinase"/>
    <property type="match status" value="1"/>
</dbReference>
<dbReference type="InterPro" id="IPR017441">
    <property type="entry name" value="Protein_kinase_ATP_BS"/>
</dbReference>
<dbReference type="EMBL" id="JAGKQQ010000001">
    <property type="protein sequence ID" value="MBP3953694.1"/>
    <property type="molecule type" value="Genomic_DNA"/>
</dbReference>
<dbReference type="SMART" id="SM00065">
    <property type="entry name" value="GAF"/>
    <property type="match status" value="1"/>
</dbReference>
<comment type="caution">
    <text evidence="8">The sequence shown here is derived from an EMBL/GenBank/DDBJ whole genome shotgun (WGS) entry which is preliminary data.</text>
</comment>
<dbReference type="SUPFAM" id="SSF56112">
    <property type="entry name" value="Protein kinase-like (PK-like)"/>
    <property type="match status" value="1"/>
</dbReference>
<dbReference type="SUPFAM" id="SSF55781">
    <property type="entry name" value="GAF domain-like"/>
    <property type="match status" value="1"/>
</dbReference>
<feature type="region of interest" description="Disordered" evidence="6">
    <location>
        <begin position="488"/>
        <end position="524"/>
    </location>
</feature>
<evidence type="ECO:0000259" key="7">
    <source>
        <dbReference type="PROSITE" id="PS50011"/>
    </source>
</evidence>
<feature type="domain" description="Protein kinase" evidence="7">
    <location>
        <begin position="222"/>
        <end position="496"/>
    </location>
</feature>
<evidence type="ECO:0000256" key="4">
    <source>
        <dbReference type="ARBA" id="ARBA00022840"/>
    </source>
</evidence>
<proteinExistence type="predicted"/>
<keyword evidence="9" id="KW-1185">Reference proteome</keyword>
<dbReference type="PANTHER" id="PTHR43289:SF6">
    <property type="entry name" value="SERINE_THREONINE-PROTEIN KINASE NEKL-3"/>
    <property type="match status" value="1"/>
</dbReference>
<dbReference type="InterPro" id="IPR011009">
    <property type="entry name" value="Kinase-like_dom_sf"/>
</dbReference>